<gene>
    <name evidence="1" type="ORF">PSQ39_06145</name>
</gene>
<organism evidence="1 2">
    <name type="scientific">Curvibacter microcysteis</name>
    <dbReference type="NCBI Taxonomy" id="3026419"/>
    <lineage>
        <taxon>Bacteria</taxon>
        <taxon>Pseudomonadati</taxon>
        <taxon>Pseudomonadota</taxon>
        <taxon>Betaproteobacteria</taxon>
        <taxon>Burkholderiales</taxon>
        <taxon>Comamonadaceae</taxon>
        <taxon>Curvibacter</taxon>
    </lineage>
</organism>
<proteinExistence type="predicted"/>
<dbReference type="EMBL" id="JAQSIO010000002">
    <property type="protein sequence ID" value="MDD0814207.1"/>
    <property type="molecule type" value="Genomic_DNA"/>
</dbReference>
<evidence type="ECO:0000313" key="1">
    <source>
        <dbReference type="EMBL" id="MDD0814207.1"/>
    </source>
</evidence>
<name>A0ABT5MCB6_9BURK</name>
<sequence>MRNTLSGRLAWVERWTALAGADQGSGTDVVEASEEYVEAPGKSGEAASTSVLFLASMAVPGSFEPVVAWMAFSAPPVDGGVIGPM</sequence>
<accession>A0ABT5MCB6</accession>
<dbReference type="Proteomes" id="UP001528672">
    <property type="component" value="Unassembled WGS sequence"/>
</dbReference>
<protein>
    <submittedName>
        <fullName evidence="1">Uncharacterized protein</fullName>
    </submittedName>
</protein>
<dbReference type="RefSeq" id="WP_273925832.1">
    <property type="nucleotide sequence ID" value="NZ_JAQSIO010000002.1"/>
</dbReference>
<evidence type="ECO:0000313" key="2">
    <source>
        <dbReference type="Proteomes" id="UP001528672"/>
    </source>
</evidence>
<keyword evidence="2" id="KW-1185">Reference proteome</keyword>
<comment type="caution">
    <text evidence="1">The sequence shown here is derived from an EMBL/GenBank/DDBJ whole genome shotgun (WGS) entry which is preliminary data.</text>
</comment>
<reference evidence="1 2" key="1">
    <citation type="submission" date="2023-02" db="EMBL/GenBank/DDBJ databases">
        <title>Bacterial whole genome sequence for Curvibacter sp. HBC28.</title>
        <authorList>
            <person name="Le V."/>
            <person name="Ko S.-R."/>
            <person name="Ahn C.-Y."/>
            <person name="Oh H.-M."/>
        </authorList>
    </citation>
    <scope>NUCLEOTIDE SEQUENCE [LARGE SCALE GENOMIC DNA]</scope>
    <source>
        <strain evidence="1 2">HBC28</strain>
    </source>
</reference>